<organism evidence="2 3">
    <name type="scientific">Lithospermum erythrorhizon</name>
    <name type="common">Purple gromwell</name>
    <name type="synonym">Lithospermum officinale var. erythrorhizon</name>
    <dbReference type="NCBI Taxonomy" id="34254"/>
    <lineage>
        <taxon>Eukaryota</taxon>
        <taxon>Viridiplantae</taxon>
        <taxon>Streptophyta</taxon>
        <taxon>Embryophyta</taxon>
        <taxon>Tracheophyta</taxon>
        <taxon>Spermatophyta</taxon>
        <taxon>Magnoliopsida</taxon>
        <taxon>eudicotyledons</taxon>
        <taxon>Gunneridae</taxon>
        <taxon>Pentapetalae</taxon>
        <taxon>asterids</taxon>
        <taxon>lamiids</taxon>
        <taxon>Boraginales</taxon>
        <taxon>Boraginaceae</taxon>
        <taxon>Boraginoideae</taxon>
        <taxon>Lithospermeae</taxon>
        <taxon>Lithospermum</taxon>
    </lineage>
</organism>
<evidence type="ECO:0000256" key="1">
    <source>
        <dbReference type="SAM" id="MobiDB-lite"/>
    </source>
</evidence>
<feature type="compositionally biased region" description="Polar residues" evidence="1">
    <location>
        <begin position="115"/>
        <end position="124"/>
    </location>
</feature>
<dbReference type="PANTHER" id="PTHR34539">
    <property type="entry name" value="T6J4.11 PROTEIN"/>
    <property type="match status" value="1"/>
</dbReference>
<proteinExistence type="predicted"/>
<sequence length="211" mass="23233">MSTSNPMSQNDVSNKKRNRDDTELESISTDSKRVNSLPDVDRIPTDILDILNDSDVVNDHDSPSQDLDSVIKSFEEEILQPPLIIQNPPEISDSEESQPDIGYLFGASNDELGLPSTTSTTRSPNKNEAKNDPIDSSIDTNTIEMGNVIEFEENELLSYDSFQLGLSEASKVVDENGFDTVDGLFDSQDISDVAGLTWQPESWMVGPSSRS</sequence>
<dbReference type="EMBL" id="BAABME010021510">
    <property type="protein sequence ID" value="GAA0163492.1"/>
    <property type="molecule type" value="Genomic_DNA"/>
</dbReference>
<dbReference type="PANTHER" id="PTHR34539:SF15">
    <property type="match status" value="1"/>
</dbReference>
<evidence type="ECO:0000313" key="2">
    <source>
        <dbReference type="EMBL" id="GAA0163492.1"/>
    </source>
</evidence>
<gene>
    <name evidence="2" type="ORF">LIER_39607</name>
</gene>
<evidence type="ECO:0000313" key="3">
    <source>
        <dbReference type="Proteomes" id="UP001454036"/>
    </source>
</evidence>
<feature type="region of interest" description="Disordered" evidence="1">
    <location>
        <begin position="1"/>
        <end position="39"/>
    </location>
</feature>
<reference evidence="2 3" key="1">
    <citation type="submission" date="2024-01" db="EMBL/GenBank/DDBJ databases">
        <title>The complete chloroplast genome sequence of Lithospermum erythrorhizon: insights into the phylogenetic relationship among Boraginaceae species and the maternal lineages of purple gromwells.</title>
        <authorList>
            <person name="Okada T."/>
            <person name="Watanabe K."/>
        </authorList>
    </citation>
    <scope>NUCLEOTIDE SEQUENCE [LARGE SCALE GENOMIC DNA]</scope>
</reference>
<name>A0AAV3QHE1_LITER</name>
<comment type="caution">
    <text evidence="2">The sequence shown here is derived from an EMBL/GenBank/DDBJ whole genome shotgun (WGS) entry which is preliminary data.</text>
</comment>
<keyword evidence="3" id="KW-1185">Reference proteome</keyword>
<accession>A0AAV3QHE1</accession>
<dbReference type="AlphaFoldDB" id="A0AAV3QHE1"/>
<protein>
    <submittedName>
        <fullName evidence="2">Uncharacterized protein</fullName>
    </submittedName>
</protein>
<dbReference type="Proteomes" id="UP001454036">
    <property type="component" value="Unassembled WGS sequence"/>
</dbReference>
<feature type="region of interest" description="Disordered" evidence="1">
    <location>
        <begin position="86"/>
        <end position="139"/>
    </location>
</feature>
<feature type="compositionally biased region" description="Polar residues" evidence="1">
    <location>
        <begin position="1"/>
        <end position="12"/>
    </location>
</feature>